<dbReference type="InterPro" id="IPR016169">
    <property type="entry name" value="FAD-bd_PCMH_sub2"/>
</dbReference>
<dbReference type="Pfam" id="PF08031">
    <property type="entry name" value="BBE"/>
    <property type="match status" value="1"/>
</dbReference>
<dbReference type="InterPro" id="IPR012951">
    <property type="entry name" value="BBE"/>
</dbReference>
<dbReference type="Gene3D" id="3.40.462.20">
    <property type="match status" value="1"/>
</dbReference>
<proteinExistence type="inferred from homology"/>
<dbReference type="InterPro" id="IPR006094">
    <property type="entry name" value="Oxid_FAD_bind_N"/>
</dbReference>
<gene>
    <name evidence="8" type="primary">sorD-2</name>
    <name evidence="8" type="ORF">CTRI78_v005644</name>
</gene>
<dbReference type="PANTHER" id="PTHR42973:SF39">
    <property type="entry name" value="FAD-BINDING PCMH-TYPE DOMAIN-CONTAINING PROTEIN"/>
    <property type="match status" value="1"/>
</dbReference>
<evidence type="ECO:0000256" key="5">
    <source>
        <dbReference type="ARBA" id="ARBA00023002"/>
    </source>
</evidence>
<organism evidence="8 9">
    <name type="scientific">Colletotrichum trifolii</name>
    <dbReference type="NCBI Taxonomy" id="5466"/>
    <lineage>
        <taxon>Eukaryota</taxon>
        <taxon>Fungi</taxon>
        <taxon>Dikarya</taxon>
        <taxon>Ascomycota</taxon>
        <taxon>Pezizomycotina</taxon>
        <taxon>Sordariomycetes</taxon>
        <taxon>Hypocreomycetidae</taxon>
        <taxon>Glomerellales</taxon>
        <taxon>Glomerellaceae</taxon>
        <taxon>Colletotrichum</taxon>
        <taxon>Colletotrichum orbiculare species complex</taxon>
    </lineage>
</organism>
<dbReference type="EMBL" id="RYZW01000048">
    <property type="protein sequence ID" value="TDZ55150.1"/>
    <property type="molecule type" value="Genomic_DNA"/>
</dbReference>
<comment type="cofactor">
    <cofactor evidence="1">
        <name>FAD</name>
        <dbReference type="ChEBI" id="CHEBI:57692"/>
    </cofactor>
</comment>
<evidence type="ECO:0000256" key="3">
    <source>
        <dbReference type="ARBA" id="ARBA00022630"/>
    </source>
</evidence>
<evidence type="ECO:0000313" key="9">
    <source>
        <dbReference type="Proteomes" id="UP000295703"/>
    </source>
</evidence>
<dbReference type="InterPro" id="IPR050416">
    <property type="entry name" value="FAD-linked_Oxidoreductase"/>
</dbReference>
<keyword evidence="3" id="KW-0285">Flavoprotein</keyword>
<evidence type="ECO:0000256" key="2">
    <source>
        <dbReference type="ARBA" id="ARBA00005466"/>
    </source>
</evidence>
<dbReference type="InterPro" id="IPR016166">
    <property type="entry name" value="FAD-bd_PCMH"/>
</dbReference>
<dbReference type="PROSITE" id="PS51387">
    <property type="entry name" value="FAD_PCMH"/>
    <property type="match status" value="1"/>
</dbReference>
<dbReference type="InterPro" id="IPR036318">
    <property type="entry name" value="FAD-bd_PCMH-like_sf"/>
</dbReference>
<feature type="signal peptide" evidence="6">
    <location>
        <begin position="1"/>
        <end position="29"/>
    </location>
</feature>
<dbReference type="Gene3D" id="3.30.465.10">
    <property type="match status" value="1"/>
</dbReference>
<keyword evidence="5" id="KW-0560">Oxidoreductase</keyword>
<dbReference type="GO" id="GO:0016491">
    <property type="term" value="F:oxidoreductase activity"/>
    <property type="evidence" value="ECO:0007669"/>
    <property type="project" value="UniProtKB-KW"/>
</dbReference>
<dbReference type="Proteomes" id="UP000295703">
    <property type="component" value="Unassembled WGS sequence"/>
</dbReference>
<keyword evidence="4" id="KW-0274">FAD</keyword>
<evidence type="ECO:0000256" key="4">
    <source>
        <dbReference type="ARBA" id="ARBA00022827"/>
    </source>
</evidence>
<evidence type="ECO:0000256" key="6">
    <source>
        <dbReference type="SAM" id="SignalP"/>
    </source>
</evidence>
<comment type="caution">
    <text evidence="8">The sequence shown here is derived from an EMBL/GenBank/DDBJ whole genome shotgun (WGS) entry which is preliminary data.</text>
</comment>
<dbReference type="STRING" id="5466.A0A4R8REC3"/>
<protein>
    <submittedName>
        <fullName evidence="8">FAD-linked oxidoreductase sorD</fullName>
    </submittedName>
</protein>
<dbReference type="AlphaFoldDB" id="A0A4R8REC3"/>
<feature type="domain" description="FAD-binding PCMH-type" evidence="7">
    <location>
        <begin position="52"/>
        <end position="225"/>
    </location>
</feature>
<evidence type="ECO:0000256" key="1">
    <source>
        <dbReference type="ARBA" id="ARBA00001974"/>
    </source>
</evidence>
<accession>A0A4R8REC3</accession>
<name>A0A4R8REC3_COLTR</name>
<dbReference type="Pfam" id="PF01565">
    <property type="entry name" value="FAD_binding_4"/>
    <property type="match status" value="1"/>
</dbReference>
<sequence>MNLYPAQLTQYTTKMHLLTALLLPSLAAATLESCLRSASVPVTTPTTPYNLRQPYKALAVAAPTTVSQISSAVLCGVEAGVGVSAKSGGHSYTSQGYGSADGQLVINLDRMYAVTVAASGLAKIQTGARLGHVATELYKQGKRALSHGTCPAVGVGGHALHGGHGMVSRKYGLMTDSIRGATVVLANGTVTYCSAAERPNLFWSIRGAGSSSVIVAELEFETFAAPPQVTYFDISLVWDADKVPQVLLDAQSFAATMPAELTMAVTFNNDGYYINGAYVGSDANFRSAVQPLLTKLGVKVSSSKTVGWLEFIEHYGGVPQVDITTPNYNEHETFYASSIATPALTKTAFTSLAAAVAKSGLKAPRSWFMHMNLHGGATSAITRPKPNDTAYVHRDKMLLFQLKDSVPKSQAYPADGYSLLQGFRESISKNLGSGEWGMYVNYPDSQFSTADAPELYWGSNLERLEWIKEDYDPNNVFRNKQSIKPAE</sequence>
<comment type="similarity">
    <text evidence="2">Belongs to the oxygen-dependent FAD-linked oxidoreductase family.</text>
</comment>
<feature type="chain" id="PRO_5020345895" evidence="6">
    <location>
        <begin position="30"/>
        <end position="487"/>
    </location>
</feature>
<dbReference type="GO" id="GO:0071949">
    <property type="term" value="F:FAD binding"/>
    <property type="evidence" value="ECO:0007669"/>
    <property type="project" value="InterPro"/>
</dbReference>
<keyword evidence="6" id="KW-0732">Signal</keyword>
<evidence type="ECO:0000313" key="8">
    <source>
        <dbReference type="EMBL" id="TDZ55150.1"/>
    </source>
</evidence>
<keyword evidence="9" id="KW-1185">Reference proteome</keyword>
<dbReference type="SUPFAM" id="SSF56176">
    <property type="entry name" value="FAD-binding/transporter-associated domain-like"/>
    <property type="match status" value="1"/>
</dbReference>
<reference evidence="8 9" key="1">
    <citation type="submission" date="2018-12" db="EMBL/GenBank/DDBJ databases">
        <title>Genome sequence and assembly of Colletotrichum trifolii.</title>
        <authorList>
            <person name="Gan P."/>
            <person name="Shirasu K."/>
        </authorList>
    </citation>
    <scope>NUCLEOTIDE SEQUENCE [LARGE SCALE GENOMIC DNA]</scope>
    <source>
        <strain evidence="8 9">543-2</strain>
    </source>
</reference>
<evidence type="ECO:0000259" key="7">
    <source>
        <dbReference type="PROSITE" id="PS51387"/>
    </source>
</evidence>
<dbReference type="PANTHER" id="PTHR42973">
    <property type="entry name" value="BINDING OXIDOREDUCTASE, PUTATIVE (AFU_ORTHOLOGUE AFUA_1G17690)-RELATED"/>
    <property type="match status" value="1"/>
</dbReference>